<dbReference type="GO" id="GO:0031177">
    <property type="term" value="F:phosphopantetheine binding"/>
    <property type="evidence" value="ECO:0007669"/>
    <property type="project" value="TreeGrafter"/>
</dbReference>
<dbReference type="GO" id="GO:0044550">
    <property type="term" value="P:secondary metabolite biosynthetic process"/>
    <property type="evidence" value="ECO:0007669"/>
    <property type="project" value="TreeGrafter"/>
</dbReference>
<dbReference type="Pfam" id="PF13193">
    <property type="entry name" value="AMP-binding_C"/>
    <property type="match status" value="1"/>
</dbReference>
<accession>A0A3M5TKD2</accession>
<dbReference type="Gene3D" id="1.10.1200.10">
    <property type="entry name" value="ACP-like"/>
    <property type="match status" value="1"/>
</dbReference>
<keyword evidence="1" id="KW-0596">Phosphopantetheine</keyword>
<dbReference type="Gene3D" id="3.30.300.30">
    <property type="match status" value="1"/>
</dbReference>
<comment type="caution">
    <text evidence="4">The sequence shown here is derived from an EMBL/GenBank/DDBJ whole genome shotgun (WGS) entry which is preliminary data.</text>
</comment>
<name>A0A3M5TKD2_9PSED</name>
<dbReference type="EMBL" id="RBPY01000083">
    <property type="protein sequence ID" value="RMO78450.1"/>
    <property type="molecule type" value="Genomic_DNA"/>
</dbReference>
<reference evidence="4 5" key="1">
    <citation type="submission" date="2018-08" db="EMBL/GenBank/DDBJ databases">
        <title>Recombination of ecologically and evolutionarily significant loci maintains genetic cohesion in the Pseudomonas syringae species complex.</title>
        <authorList>
            <person name="Dillon M."/>
            <person name="Thakur S."/>
            <person name="Almeida R.N.D."/>
            <person name="Weir B.S."/>
            <person name="Guttman D.S."/>
        </authorList>
    </citation>
    <scope>NUCLEOTIDE SEQUENCE [LARGE SCALE GENOMIC DNA]</scope>
    <source>
        <strain evidence="4 5">ICMP 2732</strain>
    </source>
</reference>
<feature type="domain" description="Carrier" evidence="3">
    <location>
        <begin position="498"/>
        <end position="573"/>
    </location>
</feature>
<dbReference type="PANTHER" id="PTHR45527">
    <property type="entry name" value="NONRIBOSOMAL PEPTIDE SYNTHETASE"/>
    <property type="match status" value="1"/>
</dbReference>
<evidence type="ECO:0000256" key="1">
    <source>
        <dbReference type="ARBA" id="ARBA00022450"/>
    </source>
</evidence>
<dbReference type="Gene3D" id="3.40.50.12780">
    <property type="entry name" value="N-terminal domain of ligase-like"/>
    <property type="match status" value="1"/>
</dbReference>
<dbReference type="PANTHER" id="PTHR45527:SF1">
    <property type="entry name" value="FATTY ACID SYNTHASE"/>
    <property type="match status" value="1"/>
</dbReference>
<dbReference type="Pfam" id="PF00550">
    <property type="entry name" value="PP-binding"/>
    <property type="match status" value="1"/>
</dbReference>
<dbReference type="InterPro" id="IPR036736">
    <property type="entry name" value="ACP-like_sf"/>
</dbReference>
<dbReference type="SUPFAM" id="SSF56801">
    <property type="entry name" value="Acetyl-CoA synthetase-like"/>
    <property type="match status" value="1"/>
</dbReference>
<keyword evidence="2" id="KW-0597">Phosphoprotein</keyword>
<dbReference type="PROSITE" id="PS00012">
    <property type="entry name" value="PHOSPHOPANTETHEINE"/>
    <property type="match status" value="1"/>
</dbReference>
<dbReference type="CDD" id="cd05930">
    <property type="entry name" value="A_NRPS"/>
    <property type="match status" value="1"/>
</dbReference>
<protein>
    <submittedName>
        <fullName evidence="4">Amino acid adenylation domain-containing protein</fullName>
    </submittedName>
</protein>
<dbReference type="Pfam" id="PF00501">
    <property type="entry name" value="AMP-binding"/>
    <property type="match status" value="1"/>
</dbReference>
<evidence type="ECO:0000256" key="2">
    <source>
        <dbReference type="ARBA" id="ARBA00022553"/>
    </source>
</evidence>
<dbReference type="PROSITE" id="PS50075">
    <property type="entry name" value="CARRIER"/>
    <property type="match status" value="1"/>
</dbReference>
<evidence type="ECO:0000313" key="4">
    <source>
        <dbReference type="EMBL" id="RMO78450.1"/>
    </source>
</evidence>
<proteinExistence type="predicted"/>
<evidence type="ECO:0000259" key="3">
    <source>
        <dbReference type="PROSITE" id="PS50075"/>
    </source>
</evidence>
<dbReference type="GO" id="GO:0005737">
    <property type="term" value="C:cytoplasm"/>
    <property type="evidence" value="ECO:0007669"/>
    <property type="project" value="TreeGrafter"/>
</dbReference>
<sequence length="579" mass="64428">MSIKNIVKSPSLNSRLKVAAKNFPTRIAVQDEYKILTFSDFYSEVESLSERIKSMIVPNDHVAVQLPRGGDYIIAAYAIWHAGGVYLPLDDQWPVSRVEGILERSHAKLLIFKTDDAKHVELKALFAEDHKVEHIKDAPSYVIHTSGTTGEPKGVVISHASLLHLVDNHQVYIYKKYGLLEGAVALNASFCFDSSLERLSLVALGYSVHVISEKVRKSPHDLIAYLKKHDILNVDLVPSHAKVLIHSGLAGQCDALKLVIVGGEAIDSELWSLLVADNRVYINVYGPTENTINTTFCEVVGDTPHIGRPFDGVECILLSENGLLSQLNEPGELLVCGQHLSLGYYNAPELNARSFVEVSGKVYYKTGDLVKSTPQYGLQFLGRIDEQVKVNGYRIELSEVQHHLSLLPNVKYAAVTALKLPSGSGLLASVVFDATAEEGILPKLQILLAEKLPSYMVPDRWQSVDTLPLTENLKLDHKALIKSWKSKSSPDFIRDQIKSFSETEHKVLNVWEKILMRRDLSLDDHFFSSGGDSIAAMNLLVELNNLNLKKVSLGEIFKFPTVRMMANWLDREVARSEEG</sequence>
<dbReference type="InterPro" id="IPR025110">
    <property type="entry name" value="AMP-bd_C"/>
</dbReference>
<dbReference type="PROSITE" id="PS00455">
    <property type="entry name" value="AMP_BINDING"/>
    <property type="match status" value="1"/>
</dbReference>
<dbReference type="GO" id="GO:0043041">
    <property type="term" value="P:amino acid activation for nonribosomal peptide biosynthetic process"/>
    <property type="evidence" value="ECO:0007669"/>
    <property type="project" value="TreeGrafter"/>
</dbReference>
<evidence type="ECO:0000313" key="5">
    <source>
        <dbReference type="Proteomes" id="UP000281350"/>
    </source>
</evidence>
<dbReference type="InterPro" id="IPR009081">
    <property type="entry name" value="PP-bd_ACP"/>
</dbReference>
<dbReference type="Proteomes" id="UP000281350">
    <property type="component" value="Unassembled WGS sequence"/>
</dbReference>
<dbReference type="AlphaFoldDB" id="A0A3M5TKD2"/>
<dbReference type="InterPro" id="IPR042099">
    <property type="entry name" value="ANL_N_sf"/>
</dbReference>
<dbReference type="RefSeq" id="WP_122279253.1">
    <property type="nucleotide sequence ID" value="NZ_RBPY01000083.1"/>
</dbReference>
<organism evidence="4 5">
    <name type="scientific">Pseudomonas syringae pv. primulae</name>
    <dbReference type="NCBI Taxonomy" id="251707"/>
    <lineage>
        <taxon>Bacteria</taxon>
        <taxon>Pseudomonadati</taxon>
        <taxon>Pseudomonadota</taxon>
        <taxon>Gammaproteobacteria</taxon>
        <taxon>Pseudomonadales</taxon>
        <taxon>Pseudomonadaceae</taxon>
        <taxon>Pseudomonas</taxon>
    </lineage>
</organism>
<dbReference type="InterPro" id="IPR006162">
    <property type="entry name" value="Ppantetheine_attach_site"/>
</dbReference>
<dbReference type="SUPFAM" id="SSF47336">
    <property type="entry name" value="ACP-like"/>
    <property type="match status" value="1"/>
</dbReference>
<gene>
    <name evidence="4" type="ORF">ALQ36_01136</name>
</gene>
<dbReference type="InterPro" id="IPR000873">
    <property type="entry name" value="AMP-dep_synth/lig_dom"/>
</dbReference>
<dbReference type="InterPro" id="IPR020845">
    <property type="entry name" value="AMP-binding_CS"/>
</dbReference>
<dbReference type="InterPro" id="IPR045851">
    <property type="entry name" value="AMP-bd_C_sf"/>
</dbReference>